<dbReference type="EMBL" id="BLXT01008489">
    <property type="protein sequence ID" value="GFO49429.1"/>
    <property type="molecule type" value="Genomic_DNA"/>
</dbReference>
<accession>A0AAV4DZE0</accession>
<proteinExistence type="predicted"/>
<protein>
    <submittedName>
        <fullName evidence="1">Uncharacterized protein</fullName>
    </submittedName>
</protein>
<organism evidence="1 2">
    <name type="scientific">Plakobranchus ocellatus</name>
    <dbReference type="NCBI Taxonomy" id="259542"/>
    <lineage>
        <taxon>Eukaryota</taxon>
        <taxon>Metazoa</taxon>
        <taxon>Spiralia</taxon>
        <taxon>Lophotrochozoa</taxon>
        <taxon>Mollusca</taxon>
        <taxon>Gastropoda</taxon>
        <taxon>Heterobranchia</taxon>
        <taxon>Euthyneura</taxon>
        <taxon>Panpulmonata</taxon>
        <taxon>Sacoglossa</taxon>
        <taxon>Placobranchoidea</taxon>
        <taxon>Plakobranchidae</taxon>
        <taxon>Plakobranchus</taxon>
    </lineage>
</organism>
<evidence type="ECO:0000313" key="1">
    <source>
        <dbReference type="EMBL" id="GFO49429.1"/>
    </source>
</evidence>
<dbReference type="Proteomes" id="UP000735302">
    <property type="component" value="Unassembled WGS sequence"/>
</dbReference>
<reference evidence="1 2" key="1">
    <citation type="journal article" date="2021" name="Elife">
        <title>Chloroplast acquisition without the gene transfer in kleptoplastic sea slugs, Plakobranchus ocellatus.</title>
        <authorList>
            <person name="Maeda T."/>
            <person name="Takahashi S."/>
            <person name="Yoshida T."/>
            <person name="Shimamura S."/>
            <person name="Takaki Y."/>
            <person name="Nagai Y."/>
            <person name="Toyoda A."/>
            <person name="Suzuki Y."/>
            <person name="Arimoto A."/>
            <person name="Ishii H."/>
            <person name="Satoh N."/>
            <person name="Nishiyama T."/>
            <person name="Hasebe M."/>
            <person name="Maruyama T."/>
            <person name="Minagawa J."/>
            <person name="Obokata J."/>
            <person name="Shigenobu S."/>
        </authorList>
    </citation>
    <scope>NUCLEOTIDE SEQUENCE [LARGE SCALE GENOMIC DNA]</scope>
</reference>
<keyword evidence="2" id="KW-1185">Reference proteome</keyword>
<name>A0AAV4DZE0_9GAST</name>
<gene>
    <name evidence="1" type="ORF">PoB_007593400</name>
</gene>
<sequence>MLLIPVKPHCLALEFDPLKKFQSDFRTACAKIVTSAKPELFPSSASRRRKVSDATLTARAPDMTFDMHC</sequence>
<evidence type="ECO:0000313" key="2">
    <source>
        <dbReference type="Proteomes" id="UP000735302"/>
    </source>
</evidence>
<dbReference type="AlphaFoldDB" id="A0AAV4DZE0"/>
<comment type="caution">
    <text evidence="1">The sequence shown here is derived from an EMBL/GenBank/DDBJ whole genome shotgun (WGS) entry which is preliminary data.</text>
</comment>